<dbReference type="RefSeq" id="WP_088397229.1">
    <property type="nucleotide sequence ID" value="NZ_MXPU01000040.1"/>
</dbReference>
<protein>
    <submittedName>
        <fullName evidence="1">Uncharacterized protein</fullName>
    </submittedName>
</protein>
<comment type="caution">
    <text evidence="1">The sequence shown here is derived from an EMBL/GenBank/DDBJ whole genome shotgun (WGS) entry which is preliminary data.</text>
</comment>
<gene>
    <name evidence="1" type="ORF">B5E41_30115</name>
</gene>
<organism evidence="1 2">
    <name type="scientific">Rhizobium esperanzae</name>
    <dbReference type="NCBI Taxonomy" id="1967781"/>
    <lineage>
        <taxon>Bacteria</taxon>
        <taxon>Pseudomonadati</taxon>
        <taxon>Pseudomonadota</taxon>
        <taxon>Alphaproteobacteria</taxon>
        <taxon>Hyphomicrobiales</taxon>
        <taxon>Rhizobiaceae</taxon>
        <taxon>Rhizobium/Agrobacterium group</taxon>
        <taxon>Rhizobium</taxon>
    </lineage>
</organism>
<evidence type="ECO:0000313" key="1">
    <source>
        <dbReference type="EMBL" id="OWO89698.1"/>
    </source>
</evidence>
<dbReference type="Proteomes" id="UP000197269">
    <property type="component" value="Unassembled WGS sequence"/>
</dbReference>
<name>A0A246DN66_9HYPH</name>
<reference evidence="1 2" key="1">
    <citation type="submission" date="2017-03" db="EMBL/GenBank/DDBJ databases">
        <title>Genome of strain Rhizobium sp. CNPSo 668.</title>
        <authorList>
            <person name="Ribeiro R."/>
        </authorList>
    </citation>
    <scope>NUCLEOTIDE SEQUENCE [LARGE SCALE GENOMIC DNA]</scope>
    <source>
        <strain evidence="1 2">CNPSo 668</strain>
    </source>
</reference>
<sequence length="170" mass="18296">MGYKLGPTVAMPQFFEGPTKISIPPNSLLTRLQLGKSAKNGPRFLNLGCSTIQHSATGKKTSITLDEEFTLPPAIPPTDGGGNIVNIPAGTVVSALELGSLSLTIYYRNVSKPEDLLSEDEVRGDAAYEPDNNGGGNTVSKQNSTMTGFQWERHADRGFVGLNIWYRAIL</sequence>
<evidence type="ECO:0000313" key="2">
    <source>
        <dbReference type="Proteomes" id="UP000197269"/>
    </source>
</evidence>
<dbReference type="EMBL" id="MXPU01000040">
    <property type="protein sequence ID" value="OWO89698.1"/>
    <property type="molecule type" value="Genomic_DNA"/>
</dbReference>
<proteinExistence type="predicted"/>
<dbReference type="AlphaFoldDB" id="A0A246DN66"/>
<accession>A0A246DN66</accession>